<dbReference type="NCBIfam" id="TIGR00217">
    <property type="entry name" value="malQ"/>
    <property type="match status" value="1"/>
</dbReference>
<dbReference type="PANTHER" id="PTHR32438:SF5">
    <property type="entry name" value="4-ALPHA-GLUCANOTRANSFERASE DPE1, CHLOROPLASTIC_AMYLOPLASTIC"/>
    <property type="match status" value="1"/>
</dbReference>
<evidence type="ECO:0000256" key="8">
    <source>
        <dbReference type="ARBA" id="ARBA00031423"/>
    </source>
</evidence>
<accession>A0ABR7XHK9</accession>
<keyword evidence="6 10" id="KW-0808">Transferase</keyword>
<evidence type="ECO:0000313" key="11">
    <source>
        <dbReference type="EMBL" id="MBD1397789.1"/>
    </source>
</evidence>
<proteinExistence type="inferred from homology"/>
<name>A0ABR7XHK9_9BACT</name>
<evidence type="ECO:0000256" key="7">
    <source>
        <dbReference type="ARBA" id="ARBA00023277"/>
    </source>
</evidence>
<gene>
    <name evidence="11" type="primary">malQ</name>
    <name evidence="11" type="ORF">H9Q13_11490</name>
</gene>
<dbReference type="PANTHER" id="PTHR32438">
    <property type="entry name" value="4-ALPHA-GLUCANOTRANSFERASE DPE1, CHLOROPLASTIC/AMYLOPLASTIC"/>
    <property type="match status" value="1"/>
</dbReference>
<dbReference type="NCBIfam" id="NF011080">
    <property type="entry name" value="PRK14508.1-3"/>
    <property type="match status" value="1"/>
</dbReference>
<dbReference type="Gene3D" id="3.20.20.80">
    <property type="entry name" value="Glycosidases"/>
    <property type="match status" value="1"/>
</dbReference>
<reference evidence="11 12" key="1">
    <citation type="submission" date="2020-09" db="EMBL/GenBank/DDBJ databases">
        <title>Genome sequencing and assembly of Pontibacter sp.</title>
        <authorList>
            <person name="Chhetri G."/>
        </authorList>
    </citation>
    <scope>NUCLEOTIDE SEQUENCE [LARGE SCALE GENOMIC DNA]</scope>
    <source>
        <strain evidence="11 12">JH31</strain>
    </source>
</reference>
<dbReference type="EC" id="2.4.1.25" evidence="3 10"/>
<keyword evidence="7 10" id="KW-0119">Carbohydrate metabolism</keyword>
<evidence type="ECO:0000256" key="10">
    <source>
        <dbReference type="RuleBase" id="RU361207"/>
    </source>
</evidence>
<comment type="catalytic activity">
    <reaction evidence="1 10">
        <text>Transfers a segment of a (1-&gt;4)-alpha-D-glucan to a new position in an acceptor, which may be glucose or a (1-&gt;4)-alpha-D-glucan.</text>
        <dbReference type="EC" id="2.4.1.25"/>
    </reaction>
</comment>
<dbReference type="SUPFAM" id="SSF51445">
    <property type="entry name" value="(Trans)glycosidases"/>
    <property type="match status" value="1"/>
</dbReference>
<evidence type="ECO:0000256" key="5">
    <source>
        <dbReference type="ARBA" id="ARBA00022676"/>
    </source>
</evidence>
<dbReference type="GO" id="GO:0004134">
    <property type="term" value="F:4-alpha-glucanotransferase activity"/>
    <property type="evidence" value="ECO:0007669"/>
    <property type="project" value="UniProtKB-EC"/>
</dbReference>
<dbReference type="Pfam" id="PF02446">
    <property type="entry name" value="Glyco_hydro_77"/>
    <property type="match status" value="1"/>
</dbReference>
<comment type="caution">
    <text evidence="11">The sequence shown here is derived from an EMBL/GenBank/DDBJ whole genome shotgun (WGS) entry which is preliminary data.</text>
</comment>
<evidence type="ECO:0000256" key="2">
    <source>
        <dbReference type="ARBA" id="ARBA00005684"/>
    </source>
</evidence>
<evidence type="ECO:0000256" key="3">
    <source>
        <dbReference type="ARBA" id="ARBA00012560"/>
    </source>
</evidence>
<organism evidence="11 12">
    <name type="scientific">Pontibacter aquaedesilientis</name>
    <dbReference type="NCBI Taxonomy" id="2766980"/>
    <lineage>
        <taxon>Bacteria</taxon>
        <taxon>Pseudomonadati</taxon>
        <taxon>Bacteroidota</taxon>
        <taxon>Cytophagia</taxon>
        <taxon>Cytophagales</taxon>
        <taxon>Hymenobacteraceae</taxon>
        <taxon>Pontibacter</taxon>
    </lineage>
</organism>
<dbReference type="InterPro" id="IPR017853">
    <property type="entry name" value="GH"/>
</dbReference>
<protein>
    <recommendedName>
        <fullName evidence="4 10">4-alpha-glucanotransferase</fullName>
        <ecNumber evidence="3 10">2.4.1.25</ecNumber>
    </recommendedName>
    <alternativeName>
        <fullName evidence="8 10">Amylomaltase</fullName>
    </alternativeName>
    <alternativeName>
        <fullName evidence="9 10">Disproportionating enzyme</fullName>
    </alternativeName>
</protein>
<comment type="similarity">
    <text evidence="2 10">Belongs to the disproportionating enzyme family.</text>
</comment>
<evidence type="ECO:0000256" key="6">
    <source>
        <dbReference type="ARBA" id="ARBA00022679"/>
    </source>
</evidence>
<dbReference type="Proteomes" id="UP000625551">
    <property type="component" value="Unassembled WGS sequence"/>
</dbReference>
<dbReference type="EMBL" id="JACXAJ010000004">
    <property type="protein sequence ID" value="MBD1397789.1"/>
    <property type="molecule type" value="Genomic_DNA"/>
</dbReference>
<evidence type="ECO:0000256" key="1">
    <source>
        <dbReference type="ARBA" id="ARBA00000439"/>
    </source>
</evidence>
<keyword evidence="5 10" id="KW-0328">Glycosyltransferase</keyword>
<evidence type="ECO:0000313" key="12">
    <source>
        <dbReference type="Proteomes" id="UP000625551"/>
    </source>
</evidence>
<keyword evidence="12" id="KW-1185">Reference proteome</keyword>
<sequence length="537" mass="61389">METAFWGYAHASDKSYTFGRSVRLFPCSTTNVHKPMIIPKRSSGILLHITSLPSAYGIGDLGSEAYKFADLLAEAGQRYWQILPLNPTEIGSGNSPYSSHSAFAGNPLLISPERLVEDGLLDKKDLRAGGGFDKAKVDYPKVAAYKVKLLRLAYDNFKEGEAGKLKSEFIRFQEAHKEWLPDFTCFVAFKHYFDQAPWSEWPVKVQTRQDHAMEALAAELKDEIEREAFFQFLFYRQWAQLKAYCTSREITFIGDMPFYVSHDSADVWAHRHIFKLDRANMPTAVSGVPPDYFSETGQLWGTPVFDWKKLQEQHFDWWVQRIAHNLELFGLLRLDHFRAFSAYWEVPAGDKTAMNGKWVKTPGAELLTVIRKKFPAMPIIAEDLGEIDQPVRDLMAQFDLPGMRVLLFAFGEDLPESLYAPHHHIQNSIVYTGTHDNSTVRAWYEHDASRDDKKRLSDYSAQRLSKENVSSVMARLAYMSVSQLVVLPMQDVLGLGKEAIMNKPSTAKGNWQWRLQPGSFTKTVAHRLREEVQLYGR</sequence>
<dbReference type="InterPro" id="IPR003385">
    <property type="entry name" value="Glyco_hydro_77"/>
</dbReference>
<evidence type="ECO:0000256" key="9">
    <source>
        <dbReference type="ARBA" id="ARBA00031501"/>
    </source>
</evidence>
<evidence type="ECO:0000256" key="4">
    <source>
        <dbReference type="ARBA" id="ARBA00020295"/>
    </source>
</evidence>